<reference evidence="3" key="1">
    <citation type="journal article" date="2018" name="Nat. Microbiol.">
        <title>Leveraging single-cell genomics to expand the fungal tree of life.</title>
        <authorList>
            <person name="Ahrendt S.R."/>
            <person name="Quandt C.A."/>
            <person name="Ciobanu D."/>
            <person name="Clum A."/>
            <person name="Salamov A."/>
            <person name="Andreopoulos B."/>
            <person name="Cheng J.F."/>
            <person name="Woyke T."/>
            <person name="Pelin A."/>
            <person name="Henrissat B."/>
            <person name="Reynolds N.K."/>
            <person name="Benny G.L."/>
            <person name="Smith M.E."/>
            <person name="James T.Y."/>
            <person name="Grigoriev I.V."/>
        </authorList>
    </citation>
    <scope>NUCLEOTIDE SEQUENCE [LARGE SCALE GENOMIC DNA]</scope>
    <source>
        <strain evidence="3">RSA 468</strain>
    </source>
</reference>
<dbReference type="PANTHER" id="PTHR28058:SF1">
    <property type="entry name" value="SMALL RIBOSOMAL SUBUNIT PROTEIN BS1M"/>
    <property type="match status" value="1"/>
</dbReference>
<keyword evidence="3" id="KW-1185">Reference proteome</keyword>
<feature type="region of interest" description="Disordered" evidence="1">
    <location>
        <begin position="343"/>
        <end position="387"/>
    </location>
</feature>
<sequence length="387" mass="42750">MESSFGKLYRTSRLASFDPKIRQVYTAFGAESRAEGAWGLKRDMPPALRTKLVHIQALDSREQQTRFESAQSNVLHMRRWRQLFPTKVKPEVPSPIPTARITSMSTPEWSEFLAYAGSRKRAWQEALKSGEYLPTDLYKFLQATTATRGPGQHYQTGSSYYQYRPTAAEAEVPGRMLSRDASGFAVGVGGFVAGLIKPGMNKSTAFSSRERAKFYVRKAVLTGGSHPLVELAEQPSDIHAQFNVGQALRGSQRLSFGGQYGGGGSTSRYAGFQNQYQNQPRFPAHVVSGPLAARQNQEHRADQLLNRMNPGSANSSTAPGSPAFPDAVSFNDAALQTMRETISGMYSSQPNRSQQPRTDTGSYERSQSPNVNRNPFGVRNPNSHTKK</sequence>
<accession>A0A4P9ZQK0</accession>
<protein>
    <submittedName>
        <fullName evidence="2">Uncharacterized protein</fullName>
    </submittedName>
</protein>
<dbReference type="AlphaFoldDB" id="A0A4P9ZQK0"/>
<dbReference type="PANTHER" id="PTHR28058">
    <property type="entry name" value="37S RIBOSOMAL PROTEIN MRP51, MITOCHONDRIAL"/>
    <property type="match status" value="1"/>
</dbReference>
<feature type="compositionally biased region" description="Polar residues" evidence="1">
    <location>
        <begin position="309"/>
        <end position="319"/>
    </location>
</feature>
<gene>
    <name evidence="2" type="ORF">BJ085DRAFT_41070</name>
</gene>
<dbReference type="OrthoDB" id="2735536at2759"/>
<evidence type="ECO:0000256" key="1">
    <source>
        <dbReference type="SAM" id="MobiDB-lite"/>
    </source>
</evidence>
<proteinExistence type="predicted"/>
<dbReference type="EMBL" id="ML003027">
    <property type="protein sequence ID" value="RKP34912.1"/>
    <property type="molecule type" value="Genomic_DNA"/>
</dbReference>
<evidence type="ECO:0000313" key="3">
    <source>
        <dbReference type="Proteomes" id="UP000268162"/>
    </source>
</evidence>
<dbReference type="STRING" id="215637.A0A4P9ZQK0"/>
<feature type="region of interest" description="Disordered" evidence="1">
    <location>
        <begin position="307"/>
        <end position="327"/>
    </location>
</feature>
<dbReference type="Proteomes" id="UP000268162">
    <property type="component" value="Unassembled WGS sequence"/>
</dbReference>
<name>A0A4P9ZQK0_9FUNG</name>
<organism evidence="2 3">
    <name type="scientific">Dimargaris cristalligena</name>
    <dbReference type="NCBI Taxonomy" id="215637"/>
    <lineage>
        <taxon>Eukaryota</taxon>
        <taxon>Fungi</taxon>
        <taxon>Fungi incertae sedis</taxon>
        <taxon>Zoopagomycota</taxon>
        <taxon>Kickxellomycotina</taxon>
        <taxon>Dimargaritomycetes</taxon>
        <taxon>Dimargaritales</taxon>
        <taxon>Dimargaritaceae</taxon>
        <taxon>Dimargaris</taxon>
    </lineage>
</organism>
<dbReference type="Pfam" id="PF11709">
    <property type="entry name" value="Mit_ribos_Mrp51"/>
    <property type="match status" value="1"/>
</dbReference>
<dbReference type="InterPro" id="IPR016712">
    <property type="entry name" value="Rbsml_bS1m-like"/>
</dbReference>
<feature type="compositionally biased region" description="Polar residues" evidence="1">
    <location>
        <begin position="343"/>
        <end position="373"/>
    </location>
</feature>
<evidence type="ECO:0000313" key="2">
    <source>
        <dbReference type="EMBL" id="RKP34912.1"/>
    </source>
</evidence>